<dbReference type="PANTHER" id="PTHR41339">
    <property type="entry name" value="LIPL48"/>
    <property type="match status" value="1"/>
</dbReference>
<protein>
    <recommendedName>
        <fullName evidence="4">T9SS C-terminal target domain-containing protein</fullName>
    </recommendedName>
</protein>
<dbReference type="EMBL" id="CP029600">
    <property type="protein sequence ID" value="AWO01912.1"/>
    <property type="molecule type" value="Genomic_DNA"/>
</dbReference>
<feature type="chain" id="PRO_5045235272" description="T9SS C-terminal target domain-containing protein" evidence="1">
    <location>
        <begin position="22"/>
        <end position="467"/>
    </location>
</feature>
<dbReference type="Proteomes" id="UP000246099">
    <property type="component" value="Chromosome"/>
</dbReference>
<reference evidence="2 3" key="1">
    <citation type="submission" date="2018-05" db="EMBL/GenBank/DDBJ databases">
        <title>Chitinophaga sp. nov., isolated from rhizosphere soil of Alhagi.</title>
        <authorList>
            <person name="Liu Y."/>
        </authorList>
    </citation>
    <scope>NUCLEOTIDE SEQUENCE [LARGE SCALE GENOMIC DNA]</scope>
    <source>
        <strain evidence="2 3">T22</strain>
    </source>
</reference>
<organism evidence="2 3">
    <name type="scientific">Chitinophaga alhagiae</name>
    <dbReference type="NCBI Taxonomy" id="2203219"/>
    <lineage>
        <taxon>Bacteria</taxon>
        <taxon>Pseudomonadati</taxon>
        <taxon>Bacteroidota</taxon>
        <taxon>Chitinophagia</taxon>
        <taxon>Chitinophagales</taxon>
        <taxon>Chitinophagaceae</taxon>
        <taxon>Chitinophaga</taxon>
    </lineage>
</organism>
<evidence type="ECO:0000256" key="1">
    <source>
        <dbReference type="SAM" id="SignalP"/>
    </source>
</evidence>
<name>A0ABN5LRC8_9BACT</name>
<keyword evidence="3" id="KW-1185">Reference proteome</keyword>
<sequence>MKLTKFLAFLFGAAVLFSACRKNDDDDDTDPDNQPEVLSGNISQDKRLTNDKVWILKGYVYVTAGATLTIDAGTIIKSEVADINKGALIVERGAKIIAAGTSTSPIVFTSGKEKGQRTPGDWGGVIILGKAPINRTDNPNIEGGVGRPYGGTDPEDNSGVFSYVRIEYAGVAAQPNSEINGLTLGGVGNKTQIDHVQVLYGNDDAFEFFGGTVNAKYLVAIGTADDDFDFDNGFSGTIQYAVAMRYPQIADPGDASNLIECDNDGSGTTANPRTRPVLSNLTLIGPNNAANTHASHNYGNRWRRATNFVLVNSIIMGAQKGGFSIESNASGQDMKDDKSVFKNNIVHALAKPYLLDSAASRAVVAGFPADPLTAEQRADLISQGSAWLKAKAEANGCVTLASADEVGLTAPFNLTAPNFLPQTGSKALEGTFASLPGLEAVTYRGAFAAGTNWMQGWTTFDPQNETY</sequence>
<accession>A0ABN5LRC8</accession>
<proteinExistence type="predicted"/>
<feature type="signal peptide" evidence="1">
    <location>
        <begin position="1"/>
        <end position="21"/>
    </location>
</feature>
<gene>
    <name evidence="2" type="ORF">DLD77_09480</name>
</gene>
<evidence type="ECO:0000313" key="2">
    <source>
        <dbReference type="EMBL" id="AWO01912.1"/>
    </source>
</evidence>
<dbReference type="PROSITE" id="PS51257">
    <property type="entry name" value="PROKAR_LIPOPROTEIN"/>
    <property type="match status" value="1"/>
</dbReference>
<dbReference type="PANTHER" id="PTHR41339:SF1">
    <property type="entry name" value="SECRETED PROTEIN"/>
    <property type="match status" value="1"/>
</dbReference>
<evidence type="ECO:0000313" key="3">
    <source>
        <dbReference type="Proteomes" id="UP000246099"/>
    </source>
</evidence>
<evidence type="ECO:0008006" key="4">
    <source>
        <dbReference type="Google" id="ProtNLM"/>
    </source>
</evidence>
<dbReference type="RefSeq" id="WP_119078120.1">
    <property type="nucleotide sequence ID" value="NZ_CP029600.1"/>
</dbReference>
<keyword evidence="1" id="KW-0732">Signal</keyword>